<reference evidence="2 3" key="1">
    <citation type="journal article" date="1992" name="Lakartidningen">
        <title>[Penicillin V and not amoxicillin is the first choice preparation in acute otitis].</title>
        <authorList>
            <person name="Kamme C."/>
            <person name="Lundgren K."/>
            <person name="Prellner K."/>
        </authorList>
    </citation>
    <scope>NUCLEOTIDE SEQUENCE [LARGE SCALE GENOMIC DNA]</scope>
    <source>
        <strain evidence="2 3">513A</strain>
    </source>
</reference>
<dbReference type="RefSeq" id="WP_147739284.1">
    <property type="nucleotide sequence ID" value="NZ_SAXU01000001.1"/>
</dbReference>
<proteinExistence type="predicted"/>
<dbReference type="GO" id="GO:0008168">
    <property type="term" value="F:methyltransferase activity"/>
    <property type="evidence" value="ECO:0007669"/>
    <property type="project" value="UniProtKB-KW"/>
</dbReference>
<accession>A0A5C8DA21</accession>
<dbReference type="Gene3D" id="3.40.50.150">
    <property type="entry name" value="Vaccinia Virus protein VP39"/>
    <property type="match status" value="1"/>
</dbReference>
<evidence type="ECO:0000313" key="3">
    <source>
        <dbReference type="Proteomes" id="UP000324638"/>
    </source>
</evidence>
<name>A0A5C8DA21_9SPIR</name>
<keyword evidence="2" id="KW-0808">Transferase</keyword>
<protein>
    <submittedName>
        <fullName evidence="2">Class I SAM-dependent methyltransferase</fullName>
    </submittedName>
</protein>
<dbReference type="AlphaFoldDB" id="A0A5C8DA21"/>
<dbReference type="InterPro" id="IPR029063">
    <property type="entry name" value="SAM-dependent_MTases_sf"/>
</dbReference>
<feature type="domain" description="Methyltransferase" evidence="1">
    <location>
        <begin position="60"/>
        <end position="143"/>
    </location>
</feature>
<evidence type="ECO:0000259" key="1">
    <source>
        <dbReference type="Pfam" id="PF13649"/>
    </source>
</evidence>
<sequence length="211" mass="24534">MKVINGILNLENKIVFTKIYKTNYWGSKESFSGQGSELKSTKTLRNRLIDIVKNYNMKSILDIPCGDFNWMKEIVNNFESYTGCDIVSEIVDANNNKYSNENIKFKVLNICSDKLDKVDLIFTRDCWQHLPLDYVIKAINNIKNSGSKYLIASSMPYIEDNLTNDINLGDCRYLNLEKPPFNFPKPILMIKEDYQYTAPDKYMGMWEISEL</sequence>
<gene>
    <name evidence="2" type="ORF">EPJ79_09310</name>
</gene>
<keyword evidence="2" id="KW-0489">Methyltransferase</keyword>
<organism evidence="2 3">
    <name type="scientific">Brachyspira aalborgi</name>
    <dbReference type="NCBI Taxonomy" id="29522"/>
    <lineage>
        <taxon>Bacteria</taxon>
        <taxon>Pseudomonadati</taxon>
        <taxon>Spirochaetota</taxon>
        <taxon>Spirochaetia</taxon>
        <taxon>Brachyspirales</taxon>
        <taxon>Brachyspiraceae</taxon>
        <taxon>Brachyspira</taxon>
    </lineage>
</organism>
<dbReference type="EMBL" id="SAXU01000001">
    <property type="protein sequence ID" value="TXJ21301.1"/>
    <property type="molecule type" value="Genomic_DNA"/>
</dbReference>
<dbReference type="Pfam" id="PF13649">
    <property type="entry name" value="Methyltransf_25"/>
    <property type="match status" value="1"/>
</dbReference>
<evidence type="ECO:0000313" key="2">
    <source>
        <dbReference type="EMBL" id="TXJ21301.1"/>
    </source>
</evidence>
<dbReference type="SUPFAM" id="SSF53335">
    <property type="entry name" value="S-adenosyl-L-methionine-dependent methyltransferases"/>
    <property type="match status" value="1"/>
</dbReference>
<comment type="caution">
    <text evidence="2">The sequence shown here is derived from an EMBL/GenBank/DDBJ whole genome shotgun (WGS) entry which is preliminary data.</text>
</comment>
<dbReference type="Proteomes" id="UP000324638">
    <property type="component" value="Unassembled WGS sequence"/>
</dbReference>
<dbReference type="GO" id="GO:0032259">
    <property type="term" value="P:methylation"/>
    <property type="evidence" value="ECO:0007669"/>
    <property type="project" value="UniProtKB-KW"/>
</dbReference>
<dbReference type="InterPro" id="IPR041698">
    <property type="entry name" value="Methyltransf_25"/>
</dbReference>